<evidence type="ECO:0000313" key="2">
    <source>
        <dbReference type="Proteomes" id="UP001393056"/>
    </source>
</evidence>
<dbReference type="EMBL" id="JBBYHT010000008">
    <property type="protein sequence ID" value="MEL1248939.1"/>
    <property type="molecule type" value="Genomic_DNA"/>
</dbReference>
<evidence type="ECO:0000313" key="1">
    <source>
        <dbReference type="EMBL" id="MEL1248939.1"/>
    </source>
</evidence>
<accession>A0ABU9I954</accession>
<proteinExistence type="predicted"/>
<keyword evidence="2" id="KW-1185">Reference proteome</keyword>
<dbReference type="Pfam" id="PF10899">
    <property type="entry name" value="AbiGi"/>
    <property type="match status" value="1"/>
</dbReference>
<name>A0ABU9I954_9FLAO</name>
<comment type="caution">
    <text evidence="1">The sequence shown here is derived from an EMBL/GenBank/DDBJ whole genome shotgun (WGS) entry which is preliminary data.</text>
</comment>
<organism evidence="1 2">
    <name type="scientific">Flavobacterium helocola</name>
    <dbReference type="NCBI Taxonomy" id="3139139"/>
    <lineage>
        <taxon>Bacteria</taxon>
        <taxon>Pseudomonadati</taxon>
        <taxon>Bacteroidota</taxon>
        <taxon>Flavobacteriia</taxon>
        <taxon>Flavobacteriales</taxon>
        <taxon>Flavobacteriaceae</taxon>
        <taxon>Flavobacterium</taxon>
    </lineage>
</organism>
<protein>
    <submittedName>
        <fullName evidence="1">Abortive infection system antitoxin AbiGi family protein</fullName>
    </submittedName>
</protein>
<reference evidence="1 2" key="1">
    <citation type="submission" date="2024-04" db="EMBL/GenBank/DDBJ databases">
        <title>Flavobacterium sp. DGU41 16S ribosomal RNA gene Genome sequencing and assembly.</title>
        <authorList>
            <person name="Park S."/>
        </authorList>
    </citation>
    <scope>NUCLEOTIDE SEQUENCE [LARGE SCALE GENOMIC DNA]</scope>
    <source>
        <strain evidence="1 2">DGU41</strain>
    </source>
</reference>
<dbReference type="RefSeq" id="WP_341683812.1">
    <property type="nucleotide sequence ID" value="NZ_JBBYHT010000008.1"/>
</dbReference>
<dbReference type="InterPro" id="IPR021223">
    <property type="entry name" value="AbiGi"/>
</dbReference>
<gene>
    <name evidence="1" type="ORF">AAEO58_12875</name>
</gene>
<dbReference type="Proteomes" id="UP001393056">
    <property type="component" value="Unassembled WGS sequence"/>
</dbReference>
<sequence length="284" mass="33939">MDTNISSNTLFHFTTEKKYLTSILKNGLFVRYSLENYQNLINNKAEIVFPMTCFCDIPLSHVKNHTKTYGRYAIGLTKEWGMKNKVSPVIYSYPNSETTEILNYAFENIEKFFDIDEKELKNIKLTKTTEKLFEHYNKRDIELSKKINSVHNNLSNFIRYIKPYEGKFYRDDNYLKNKVKFYDEREWRFTPTRDFLFKNGIKDSYTKENYIDKTKRRALNIKLAKHVKLVFEPKDIRFIIVEKDDEIPEMINQLEMIFGNKATSNELKLLSTRLISMEQILEDL</sequence>